<dbReference type="OrthoDB" id="9779322at2"/>
<gene>
    <name evidence="1" type="ORF">SAMN02745220_02114</name>
</gene>
<dbReference type="EMBL" id="FRFE01000009">
    <property type="protein sequence ID" value="SHO48081.1"/>
    <property type="molecule type" value="Genomic_DNA"/>
</dbReference>
<sequence length="279" mass="31161">MDASITQKIPKFLETLHLAEEPVGLFYTDTAPETSLKPPLMEPPTPEREQKGEINWQNVFGSFSCVMGLIWRARKKKGVACFSADRPGCPGGSFFLGFHKPQTETILNYVTTGIPGWSEGEHYCESPDALRAIFATLDPRPATGKFCVVKPLSLFADDEDPAVVIFFSRPEPLCGLHQFATYVTNDPESVMSPWSAACGSIAAWPMHYTARKLNKAVLGGWDPSARKFFPPDELSFAVPYSMFMTMLERYEQSFLTTDTWAKVVKKAARSDKTWNRVKG</sequence>
<evidence type="ECO:0000313" key="1">
    <source>
        <dbReference type="EMBL" id="SHO48081.1"/>
    </source>
</evidence>
<keyword evidence="2" id="KW-1185">Reference proteome</keyword>
<accession>A0A1M7Y5Z2</accession>
<organism evidence="1 2">
    <name type="scientific">Desulfopila aestuarii DSM 18488</name>
    <dbReference type="NCBI Taxonomy" id="1121416"/>
    <lineage>
        <taxon>Bacteria</taxon>
        <taxon>Pseudomonadati</taxon>
        <taxon>Thermodesulfobacteriota</taxon>
        <taxon>Desulfobulbia</taxon>
        <taxon>Desulfobulbales</taxon>
        <taxon>Desulfocapsaceae</taxon>
        <taxon>Desulfopila</taxon>
    </lineage>
</organism>
<protein>
    <submittedName>
        <fullName evidence="1">Uncharacterized conserved protein, DUF169 family</fullName>
    </submittedName>
</protein>
<dbReference type="Proteomes" id="UP000184603">
    <property type="component" value="Unassembled WGS sequence"/>
</dbReference>
<dbReference type="InterPro" id="IPR003748">
    <property type="entry name" value="DUF169"/>
</dbReference>
<dbReference type="STRING" id="1121416.SAMN02745220_02114"/>
<dbReference type="RefSeq" id="WP_073613421.1">
    <property type="nucleotide sequence ID" value="NZ_FRFE01000009.1"/>
</dbReference>
<dbReference type="Pfam" id="PF02596">
    <property type="entry name" value="DUF169"/>
    <property type="match status" value="1"/>
</dbReference>
<name>A0A1M7Y5Z2_9BACT</name>
<evidence type="ECO:0000313" key="2">
    <source>
        <dbReference type="Proteomes" id="UP000184603"/>
    </source>
</evidence>
<proteinExistence type="predicted"/>
<dbReference type="AlphaFoldDB" id="A0A1M7Y5Z2"/>
<reference evidence="1 2" key="1">
    <citation type="submission" date="2016-12" db="EMBL/GenBank/DDBJ databases">
        <authorList>
            <person name="Song W.-J."/>
            <person name="Kurnit D.M."/>
        </authorList>
    </citation>
    <scope>NUCLEOTIDE SEQUENCE [LARGE SCALE GENOMIC DNA]</scope>
    <source>
        <strain evidence="1 2">DSM 18488</strain>
    </source>
</reference>